<dbReference type="OrthoDB" id="5777994at2759"/>
<reference evidence="7 9" key="2">
    <citation type="submission" date="2018-11" db="EMBL/GenBank/DDBJ databases">
        <authorList>
            <consortium name="Pathogen Informatics"/>
        </authorList>
    </citation>
    <scope>NUCLEOTIDE SEQUENCE [LARGE SCALE GENOMIC DNA]</scope>
</reference>
<proteinExistence type="inferred from homology"/>
<evidence type="ECO:0000256" key="3">
    <source>
        <dbReference type="ARBA" id="ARBA00022676"/>
    </source>
</evidence>
<comment type="subcellular location">
    <subcellularLocation>
        <location evidence="1">Membrane</location>
        <topology evidence="1">Single-pass membrane protein</topology>
    </subcellularLocation>
</comment>
<comment type="similarity">
    <text evidence="2 6">Belongs to the glycosyltransferase 92 family.</text>
</comment>
<name>A0A0N4UFL8_DRAME</name>
<evidence type="ECO:0000256" key="4">
    <source>
        <dbReference type="ARBA" id="ARBA00022679"/>
    </source>
</evidence>
<dbReference type="Pfam" id="PF01697">
    <property type="entry name" value="Glyco_transf_92"/>
    <property type="match status" value="1"/>
</dbReference>
<gene>
    <name evidence="7" type="ORF">DME_LOCUS1138</name>
</gene>
<protein>
    <recommendedName>
        <fullName evidence="6">Glycosyltransferase family 92 protein</fullName>
        <ecNumber evidence="6">2.4.1.-</ecNumber>
    </recommendedName>
</protein>
<reference evidence="10" key="1">
    <citation type="submission" date="2017-02" db="UniProtKB">
        <authorList>
            <consortium name="WormBaseParasite"/>
        </authorList>
    </citation>
    <scope>IDENTIFICATION</scope>
</reference>
<evidence type="ECO:0000313" key="9">
    <source>
        <dbReference type="Proteomes" id="UP000274756"/>
    </source>
</evidence>
<keyword evidence="5" id="KW-0472">Membrane</keyword>
<evidence type="ECO:0000256" key="5">
    <source>
        <dbReference type="ARBA" id="ARBA00023136"/>
    </source>
</evidence>
<evidence type="ECO:0000256" key="6">
    <source>
        <dbReference type="RuleBase" id="RU366017"/>
    </source>
</evidence>
<evidence type="ECO:0000256" key="2">
    <source>
        <dbReference type="ARBA" id="ARBA00007647"/>
    </source>
</evidence>
<dbReference type="Proteomes" id="UP000274756">
    <property type="component" value="Unassembled WGS sequence"/>
</dbReference>
<evidence type="ECO:0000313" key="10">
    <source>
        <dbReference type="WBParaSite" id="DME_0000624101-mRNA-1"/>
    </source>
</evidence>
<dbReference type="EC" id="2.4.1.-" evidence="6"/>
<dbReference type="PANTHER" id="PTHR47024:SF1">
    <property type="entry name" value="GLYCOSYLTRANSFERASE FAMILY 92 PROTEIN"/>
    <property type="match status" value="1"/>
</dbReference>
<dbReference type="InterPro" id="IPR008166">
    <property type="entry name" value="Glyco_transf_92"/>
</dbReference>
<dbReference type="AlphaFoldDB" id="A0A0N4UFL8"/>
<dbReference type="Proteomes" id="UP000038040">
    <property type="component" value="Unplaced"/>
</dbReference>
<keyword evidence="4 6" id="KW-0808">Transferase</keyword>
<evidence type="ECO:0000256" key="1">
    <source>
        <dbReference type="ARBA" id="ARBA00004167"/>
    </source>
</evidence>
<organism evidence="8 10">
    <name type="scientific">Dracunculus medinensis</name>
    <name type="common">Guinea worm</name>
    <dbReference type="NCBI Taxonomy" id="318479"/>
    <lineage>
        <taxon>Eukaryota</taxon>
        <taxon>Metazoa</taxon>
        <taxon>Ecdysozoa</taxon>
        <taxon>Nematoda</taxon>
        <taxon>Chromadorea</taxon>
        <taxon>Rhabditida</taxon>
        <taxon>Spirurina</taxon>
        <taxon>Dracunculoidea</taxon>
        <taxon>Dracunculidae</taxon>
        <taxon>Dracunculus</taxon>
    </lineage>
</organism>
<dbReference type="PANTHER" id="PTHR47024">
    <property type="entry name" value="BIOFILM ABSENT ON HEAD (AFTER YERSINIA EXPOSURE)-RELATED"/>
    <property type="match status" value="1"/>
</dbReference>
<dbReference type="WBParaSite" id="DME_0000624101-mRNA-1">
    <property type="protein sequence ID" value="DME_0000624101-mRNA-1"/>
    <property type="gene ID" value="DME_0000624101"/>
</dbReference>
<dbReference type="EMBL" id="UYYG01000014">
    <property type="protein sequence ID" value="VDN51165.1"/>
    <property type="molecule type" value="Genomic_DNA"/>
</dbReference>
<evidence type="ECO:0000313" key="7">
    <source>
        <dbReference type="EMBL" id="VDN51165.1"/>
    </source>
</evidence>
<evidence type="ECO:0000313" key="8">
    <source>
        <dbReference type="Proteomes" id="UP000038040"/>
    </source>
</evidence>
<dbReference type="GO" id="GO:0016757">
    <property type="term" value="F:glycosyltransferase activity"/>
    <property type="evidence" value="ECO:0007669"/>
    <property type="project" value="UniProtKB-UniRule"/>
</dbReference>
<accession>A0A0N4UFL8</accession>
<sequence length="381" mass="44467">MKPAIRILVFSECRNIFARIQVDNKNYAGVAVPIEGKCPWQWAKACQWNSFLLTAKLLEQPSKDFIKISEGNRIVGVSLQKMAIERIGLQICVPPLYWYSDYIALIQFIEIWTSQGASKFYIYYQSISRTVLNVLNEYQKRNLVELIKWRLLPKLKVDPNKSLYRLGHSLAHNDCLHRSNGQYLALVDVDEFIISNRQIIKFSSATILAFLVKAADKYPAAGSFVFAHTRLRFSTGRPANIDRWSDLTFHWLGHTEVQFGYGPTKTIFMPERTEIVLTHRVLKHLEPFSQIMVNESEARLFHVRRSWNVKIDKNVFSTIILFRPETLTKIRLRFNDMVKRFEEWKDKGCKTPYHSCLNLLIDKEDWIISDDNLIQASYIVL</sequence>
<keyword evidence="3 6" id="KW-0328">Glycosyltransferase</keyword>
<dbReference type="GO" id="GO:0016020">
    <property type="term" value="C:membrane"/>
    <property type="evidence" value="ECO:0007669"/>
    <property type="project" value="UniProtKB-SubCell"/>
</dbReference>
<keyword evidence="9" id="KW-1185">Reference proteome</keyword>